<dbReference type="InterPro" id="IPR054416">
    <property type="entry name" value="GST_UstS-like_C"/>
</dbReference>
<evidence type="ECO:0000313" key="2">
    <source>
        <dbReference type="EMBL" id="NIA68255.1"/>
    </source>
</evidence>
<dbReference type="InterPro" id="IPR036249">
    <property type="entry name" value="Thioredoxin-like_sf"/>
</dbReference>
<dbReference type="Gene3D" id="1.20.1050.10">
    <property type="match status" value="1"/>
</dbReference>
<dbReference type="PROSITE" id="PS50404">
    <property type="entry name" value="GST_NTER"/>
    <property type="match status" value="1"/>
</dbReference>
<dbReference type="Gene3D" id="3.40.30.10">
    <property type="entry name" value="Glutaredoxin"/>
    <property type="match status" value="1"/>
</dbReference>
<dbReference type="Proteomes" id="UP000761264">
    <property type="component" value="Unassembled WGS sequence"/>
</dbReference>
<reference evidence="2" key="1">
    <citation type="submission" date="2020-03" db="EMBL/GenBank/DDBJ databases">
        <title>Genome of Pelagibius litoralis DSM 21314T.</title>
        <authorList>
            <person name="Wang G."/>
        </authorList>
    </citation>
    <scope>NUCLEOTIDE SEQUENCE</scope>
    <source>
        <strain evidence="2">DSM 21314</strain>
    </source>
</reference>
<dbReference type="Pfam" id="PF13409">
    <property type="entry name" value="GST_N_2"/>
    <property type="match status" value="1"/>
</dbReference>
<dbReference type="GO" id="GO:0006559">
    <property type="term" value="P:L-phenylalanine catabolic process"/>
    <property type="evidence" value="ECO:0007669"/>
    <property type="project" value="TreeGrafter"/>
</dbReference>
<dbReference type="EMBL" id="JAAQPH010000004">
    <property type="protein sequence ID" value="NIA68255.1"/>
    <property type="molecule type" value="Genomic_DNA"/>
</dbReference>
<keyword evidence="3" id="KW-1185">Reference proteome</keyword>
<dbReference type="InterPro" id="IPR004045">
    <property type="entry name" value="Glutathione_S-Trfase_N"/>
</dbReference>
<dbReference type="GO" id="GO:0006749">
    <property type="term" value="P:glutathione metabolic process"/>
    <property type="evidence" value="ECO:0007669"/>
    <property type="project" value="TreeGrafter"/>
</dbReference>
<dbReference type="GO" id="GO:0004364">
    <property type="term" value="F:glutathione transferase activity"/>
    <property type="evidence" value="ECO:0007669"/>
    <property type="project" value="TreeGrafter"/>
</dbReference>
<dbReference type="SFLD" id="SFLDS00019">
    <property type="entry name" value="Glutathione_Transferase_(cytos"/>
    <property type="match status" value="1"/>
</dbReference>
<accession>A0A967EX86</accession>
<evidence type="ECO:0000259" key="1">
    <source>
        <dbReference type="PROSITE" id="PS50404"/>
    </source>
</evidence>
<dbReference type="GO" id="GO:0016034">
    <property type="term" value="F:maleylacetoacetate isomerase activity"/>
    <property type="evidence" value="ECO:0007669"/>
    <property type="project" value="TreeGrafter"/>
</dbReference>
<dbReference type="Pfam" id="PF22041">
    <property type="entry name" value="GST_C_7"/>
    <property type="match status" value="1"/>
</dbReference>
<dbReference type="RefSeq" id="WP_167222659.1">
    <property type="nucleotide sequence ID" value="NZ_JAAQPH010000004.1"/>
</dbReference>
<comment type="caution">
    <text evidence="2">The sequence shown here is derived from an EMBL/GenBank/DDBJ whole genome shotgun (WGS) entry which is preliminary data.</text>
</comment>
<dbReference type="SUPFAM" id="SSF52833">
    <property type="entry name" value="Thioredoxin-like"/>
    <property type="match status" value="1"/>
</dbReference>
<dbReference type="SUPFAM" id="SSF47616">
    <property type="entry name" value="GST C-terminal domain-like"/>
    <property type="match status" value="1"/>
</dbReference>
<sequence length="233" mass="26391">MPLVLYERLCADDRRPSPYCWRARLALAHKGLSPEIRTVRFTESDLVAFSGQAKVPVLVDGARVVTDSWEIACYLEDFYPKAPSLFDGAGGRALARFVNHWVDHGLQKALSPILAPYMLAAVDPDDRHYYRQTREARYGESLERVAAKRAVYLEALDPILEPLRQRLGESSFICGERPAYGDYLAFAEFQWARTICDQDILAPEDTTLRAWRHCMLDLFDGLARSVTAYDTAA</sequence>
<organism evidence="2 3">
    <name type="scientific">Pelagibius litoralis</name>
    <dbReference type="NCBI Taxonomy" id="374515"/>
    <lineage>
        <taxon>Bacteria</taxon>
        <taxon>Pseudomonadati</taxon>
        <taxon>Pseudomonadota</taxon>
        <taxon>Alphaproteobacteria</taxon>
        <taxon>Rhodospirillales</taxon>
        <taxon>Rhodovibrionaceae</taxon>
        <taxon>Pelagibius</taxon>
    </lineage>
</organism>
<proteinExistence type="predicted"/>
<protein>
    <submittedName>
        <fullName evidence="2">Glutathione S-transferase family protein</fullName>
    </submittedName>
</protein>
<feature type="domain" description="GST N-terminal" evidence="1">
    <location>
        <begin position="7"/>
        <end position="83"/>
    </location>
</feature>
<dbReference type="InterPro" id="IPR036282">
    <property type="entry name" value="Glutathione-S-Trfase_C_sf"/>
</dbReference>
<evidence type="ECO:0000313" key="3">
    <source>
        <dbReference type="Proteomes" id="UP000761264"/>
    </source>
</evidence>
<dbReference type="AlphaFoldDB" id="A0A967EX86"/>
<dbReference type="InterPro" id="IPR040079">
    <property type="entry name" value="Glutathione_S-Trfase"/>
</dbReference>
<gene>
    <name evidence="2" type="ORF">HBA54_06585</name>
</gene>
<dbReference type="PANTHER" id="PTHR42673:SF4">
    <property type="entry name" value="MALEYLACETOACETATE ISOMERASE"/>
    <property type="match status" value="1"/>
</dbReference>
<name>A0A967EX86_9PROT</name>
<dbReference type="PANTHER" id="PTHR42673">
    <property type="entry name" value="MALEYLACETOACETATE ISOMERASE"/>
    <property type="match status" value="1"/>
</dbReference>